<reference evidence="1" key="1">
    <citation type="journal article" date="2024" name="Antonie Van Leeuwenhoek">
        <title>Bradyrhizobium ontarionense sp. nov., a novel bacterial symbiont isolated from Aeschynomene indica (Indian jointvetch), harbours photosynthesis, nitrogen fixation and nitrous oxide (N2O) reductase genes.</title>
        <authorList>
            <person name="Bromfield E.S.P."/>
            <person name="Cloutier S."/>
        </authorList>
    </citation>
    <scope>NUCLEOTIDE SEQUENCE</scope>
    <source>
        <strain evidence="1">A19</strain>
    </source>
</reference>
<organism evidence="1 2">
    <name type="scientific">Bradyrhizobium ontarionense</name>
    <dbReference type="NCBI Taxonomy" id="2898149"/>
    <lineage>
        <taxon>Bacteria</taxon>
        <taxon>Pseudomonadati</taxon>
        <taxon>Pseudomonadota</taxon>
        <taxon>Alphaproteobacteria</taxon>
        <taxon>Hyphomicrobiales</taxon>
        <taxon>Nitrobacteraceae</taxon>
        <taxon>Bradyrhizobium</taxon>
    </lineage>
</organism>
<name>A0ABY3R8N6_9BRAD</name>
<sequence length="81" mass="8159">MNMSSAARKLGLGAALTVGIGIGYALGAQPHMTATVTMLQSARAELAQATPNKGGHRERALELIDQAIGEVRAGIAFAAGG</sequence>
<dbReference type="RefSeq" id="WP_231319685.1">
    <property type="nucleotide sequence ID" value="NZ_CP088156.1"/>
</dbReference>
<dbReference type="EMBL" id="CP088156">
    <property type="protein sequence ID" value="UFZ03668.1"/>
    <property type="molecule type" value="Genomic_DNA"/>
</dbReference>
<protein>
    <submittedName>
        <fullName evidence="1">Uncharacterized protein</fullName>
    </submittedName>
</protein>
<proteinExistence type="predicted"/>
<dbReference type="Proteomes" id="UP001431010">
    <property type="component" value="Chromosome"/>
</dbReference>
<gene>
    <name evidence="1" type="ORF">LQG66_31375</name>
</gene>
<accession>A0ABY3R8N6</accession>
<keyword evidence="2" id="KW-1185">Reference proteome</keyword>
<evidence type="ECO:0000313" key="1">
    <source>
        <dbReference type="EMBL" id="UFZ03668.1"/>
    </source>
</evidence>
<evidence type="ECO:0000313" key="2">
    <source>
        <dbReference type="Proteomes" id="UP001431010"/>
    </source>
</evidence>